<keyword evidence="8" id="KW-1185">Reference proteome</keyword>
<proteinExistence type="predicted"/>
<dbReference type="EMBL" id="FQXN01000002">
    <property type="protein sequence ID" value="SHH30657.1"/>
    <property type="molecule type" value="Genomic_DNA"/>
</dbReference>
<dbReference type="GO" id="GO:0005886">
    <property type="term" value="C:plasma membrane"/>
    <property type="evidence" value="ECO:0007669"/>
    <property type="project" value="UniProtKB-SubCell"/>
</dbReference>
<feature type="transmembrane region" description="Helical" evidence="6">
    <location>
        <begin position="115"/>
        <end position="141"/>
    </location>
</feature>
<keyword evidence="2" id="KW-1003">Cell membrane</keyword>
<dbReference type="NCBIfam" id="TIGR00374">
    <property type="entry name" value="flippase-like domain"/>
    <property type="match status" value="1"/>
</dbReference>
<accession>A0A1M5RWE3</accession>
<keyword evidence="3 6" id="KW-0812">Transmembrane</keyword>
<dbReference type="STRING" id="1123380.SAMN02745199_0664"/>
<evidence type="ECO:0000256" key="5">
    <source>
        <dbReference type="ARBA" id="ARBA00023136"/>
    </source>
</evidence>
<dbReference type="AlphaFoldDB" id="A0A1M5RWE3"/>
<evidence type="ECO:0000256" key="6">
    <source>
        <dbReference type="SAM" id="Phobius"/>
    </source>
</evidence>
<evidence type="ECO:0000313" key="7">
    <source>
        <dbReference type="EMBL" id="SHH30657.1"/>
    </source>
</evidence>
<feature type="transmembrane region" description="Helical" evidence="6">
    <location>
        <begin position="73"/>
        <end position="95"/>
    </location>
</feature>
<protein>
    <recommendedName>
        <fullName evidence="9">Lysylphosphatidylglycerol synthase TM region</fullName>
    </recommendedName>
</protein>
<feature type="transmembrane region" description="Helical" evidence="6">
    <location>
        <begin position="5"/>
        <end position="24"/>
    </location>
</feature>
<evidence type="ECO:0000256" key="2">
    <source>
        <dbReference type="ARBA" id="ARBA00022475"/>
    </source>
</evidence>
<feature type="transmembrane region" description="Helical" evidence="6">
    <location>
        <begin position="303"/>
        <end position="326"/>
    </location>
</feature>
<dbReference type="Proteomes" id="UP000242592">
    <property type="component" value="Unassembled WGS sequence"/>
</dbReference>
<evidence type="ECO:0000256" key="1">
    <source>
        <dbReference type="ARBA" id="ARBA00004651"/>
    </source>
</evidence>
<evidence type="ECO:0008006" key="9">
    <source>
        <dbReference type="Google" id="ProtNLM"/>
    </source>
</evidence>
<name>A0A1M5RWE3_9BACT</name>
<gene>
    <name evidence="7" type="ORF">SAMN02745199_0664</name>
</gene>
<evidence type="ECO:0000256" key="4">
    <source>
        <dbReference type="ARBA" id="ARBA00022989"/>
    </source>
</evidence>
<keyword evidence="4 6" id="KW-1133">Transmembrane helix</keyword>
<feature type="transmembrane region" description="Helical" evidence="6">
    <location>
        <begin position="44"/>
        <end position="66"/>
    </location>
</feature>
<dbReference type="RefSeq" id="WP_073072170.1">
    <property type="nucleotide sequence ID" value="NZ_FQXN01000002.1"/>
</dbReference>
<feature type="transmembrane region" description="Helical" evidence="6">
    <location>
        <begin position="254"/>
        <end position="271"/>
    </location>
</feature>
<dbReference type="PANTHER" id="PTHR37693">
    <property type="entry name" value="PHOSPHATIDYLGLYCEROL LYSYLTRANSFERASE"/>
    <property type="match status" value="1"/>
</dbReference>
<evidence type="ECO:0000313" key="8">
    <source>
        <dbReference type="Proteomes" id="UP000242592"/>
    </source>
</evidence>
<evidence type="ECO:0000256" key="3">
    <source>
        <dbReference type="ARBA" id="ARBA00022692"/>
    </source>
</evidence>
<dbReference type="Pfam" id="PF03706">
    <property type="entry name" value="LPG_synthase_TM"/>
    <property type="match status" value="1"/>
</dbReference>
<feature type="transmembrane region" description="Helical" evidence="6">
    <location>
        <begin position="221"/>
        <end position="242"/>
    </location>
</feature>
<organism evidence="7 8">
    <name type="scientific">Thermosipho atlanticus DSM 15807</name>
    <dbReference type="NCBI Taxonomy" id="1123380"/>
    <lineage>
        <taxon>Bacteria</taxon>
        <taxon>Thermotogati</taxon>
        <taxon>Thermotogota</taxon>
        <taxon>Thermotogae</taxon>
        <taxon>Thermotogales</taxon>
        <taxon>Fervidobacteriaceae</taxon>
        <taxon>Thermosipho</taxon>
    </lineage>
</organism>
<feature type="transmembrane region" description="Helical" evidence="6">
    <location>
        <begin position="153"/>
        <end position="174"/>
    </location>
</feature>
<comment type="subcellular location">
    <subcellularLocation>
        <location evidence="1">Cell membrane</location>
        <topology evidence="1">Multi-pass membrane protein</topology>
    </subcellularLocation>
</comment>
<dbReference type="OrthoDB" id="9810654at2"/>
<sequence>MNKKIYFGIIGSVVISGLVLFAYSATLSKNIILHILNSITLKELIIAIILTILSFVIDGIKHYLVFKTLGQKINLISSINSCFITAYFSAITPFSVGGQPFQILYLNKKGVKSSYATQVVFLRLFEMIFLMFLIDITYIFIFSKNVAGISKNLVNIGILLTFLSSFIILLSIIFPKMISKLILTLAKIPLVKKIVNLEKIEKWFLELDDVIKKIFREHPFLLIYDMIMMFFLLLFQSYVFYYAISIFTNINIKFVEFFATINIVNAVAFLVPTPGASGSFELVFTNTLKPFAMNAELIIKGVLFYRFLSYYLVLTFGTIILFLPMFKKIKKS</sequence>
<keyword evidence="5 6" id="KW-0472">Membrane</keyword>
<dbReference type="PANTHER" id="PTHR37693:SF1">
    <property type="entry name" value="INTEGRAL MEMBRANE PROTEIN"/>
    <property type="match status" value="1"/>
</dbReference>
<reference evidence="8" key="1">
    <citation type="submission" date="2016-11" db="EMBL/GenBank/DDBJ databases">
        <authorList>
            <person name="Varghese N."/>
            <person name="Submissions S."/>
        </authorList>
    </citation>
    <scope>NUCLEOTIDE SEQUENCE [LARGE SCALE GENOMIC DNA]</scope>
    <source>
        <strain evidence="8">DSM 15807</strain>
    </source>
</reference>
<dbReference type="InterPro" id="IPR022791">
    <property type="entry name" value="L-PG_synthase/AglD"/>
</dbReference>